<feature type="transmembrane region" description="Helical" evidence="1">
    <location>
        <begin position="152"/>
        <end position="185"/>
    </location>
</feature>
<reference evidence="2 3" key="1">
    <citation type="journal article" date="2023" name="BMC Biol.">
        <title>The compact genome of the sponge Oopsacas minuta (Hexactinellida) is lacking key metazoan core genes.</title>
        <authorList>
            <person name="Santini S."/>
            <person name="Schenkelaars Q."/>
            <person name="Jourda C."/>
            <person name="Duchesne M."/>
            <person name="Belahbib H."/>
            <person name="Rocher C."/>
            <person name="Selva M."/>
            <person name="Riesgo A."/>
            <person name="Vervoort M."/>
            <person name="Leys S.P."/>
            <person name="Kodjabachian L."/>
            <person name="Le Bivic A."/>
            <person name="Borchiellini C."/>
            <person name="Claverie J.M."/>
            <person name="Renard E."/>
        </authorList>
    </citation>
    <scope>NUCLEOTIDE SEQUENCE [LARGE SCALE GENOMIC DNA]</scope>
    <source>
        <strain evidence="2">SPO-2</strain>
    </source>
</reference>
<feature type="transmembrane region" description="Helical" evidence="1">
    <location>
        <begin position="234"/>
        <end position="255"/>
    </location>
</feature>
<evidence type="ECO:0000256" key="1">
    <source>
        <dbReference type="SAM" id="Phobius"/>
    </source>
</evidence>
<feature type="transmembrane region" description="Helical" evidence="1">
    <location>
        <begin position="299"/>
        <end position="319"/>
    </location>
</feature>
<organism evidence="2 3">
    <name type="scientific">Oopsacas minuta</name>
    <dbReference type="NCBI Taxonomy" id="111878"/>
    <lineage>
        <taxon>Eukaryota</taxon>
        <taxon>Metazoa</taxon>
        <taxon>Porifera</taxon>
        <taxon>Hexactinellida</taxon>
        <taxon>Hexasterophora</taxon>
        <taxon>Lyssacinosida</taxon>
        <taxon>Leucopsacidae</taxon>
        <taxon>Oopsacas</taxon>
    </lineage>
</organism>
<feature type="transmembrane region" description="Helical" evidence="1">
    <location>
        <begin position="25"/>
        <end position="46"/>
    </location>
</feature>
<keyword evidence="1" id="KW-0812">Transmembrane</keyword>
<dbReference type="AlphaFoldDB" id="A0AAV7JZ96"/>
<comment type="caution">
    <text evidence="2">The sequence shown here is derived from an EMBL/GenBank/DDBJ whole genome shotgun (WGS) entry which is preliminary data.</text>
</comment>
<dbReference type="Proteomes" id="UP001165289">
    <property type="component" value="Unassembled WGS sequence"/>
</dbReference>
<feature type="transmembrane region" description="Helical" evidence="1">
    <location>
        <begin position="110"/>
        <end position="140"/>
    </location>
</feature>
<keyword evidence="1" id="KW-0472">Membrane</keyword>
<protein>
    <recommendedName>
        <fullName evidence="4">Gustatory receptor</fullName>
    </recommendedName>
</protein>
<name>A0AAV7JZ96_9METZ</name>
<dbReference type="EMBL" id="JAKMXF010000233">
    <property type="protein sequence ID" value="KAI6654031.1"/>
    <property type="molecule type" value="Genomic_DNA"/>
</dbReference>
<evidence type="ECO:0000313" key="2">
    <source>
        <dbReference type="EMBL" id="KAI6654031.1"/>
    </source>
</evidence>
<accession>A0AAV7JZ96</accession>
<feature type="transmembrane region" description="Helical" evidence="1">
    <location>
        <begin position="267"/>
        <end position="287"/>
    </location>
</feature>
<sequence length="342" mass="40212">MNSSNISVFKIWEPLLDLLDQIIDAYAGLVIGISILVSGFWVIYLFHELVIIKRRYKRALNDVRDFETEAILKDLKSRFVKHVILILICFFEINAAIFAFVSILPPIEYAFLLFYFCVTSSYFTFCLLNILTTYLIRVYLDESDPGKDKVSLILFISKLLSSVCLPIVYYFIILSILLIEILFIWEFVRFIQNGKMLDRVISWIQQDLSLEFGSERRVLAIKRMRRRFRFFKCVFITCYSFLILAFPSGLLQYYLEYLQKIKHGNDSMILAIQFEMPEILYIVLAFINDLLKFSVTILAPFYLIFTIQYLCPFTCGNIYQSLRRSMIRKSQHSANKPLLPSQ</sequence>
<gene>
    <name evidence="2" type="ORF">LOD99_2878</name>
</gene>
<proteinExistence type="predicted"/>
<keyword evidence="1" id="KW-1133">Transmembrane helix</keyword>
<evidence type="ECO:0000313" key="3">
    <source>
        <dbReference type="Proteomes" id="UP001165289"/>
    </source>
</evidence>
<feature type="transmembrane region" description="Helical" evidence="1">
    <location>
        <begin position="83"/>
        <end position="104"/>
    </location>
</feature>
<evidence type="ECO:0008006" key="4">
    <source>
        <dbReference type="Google" id="ProtNLM"/>
    </source>
</evidence>
<keyword evidence="3" id="KW-1185">Reference proteome</keyword>